<feature type="signal peptide" evidence="1">
    <location>
        <begin position="1"/>
        <end position="23"/>
    </location>
</feature>
<evidence type="ECO:0000313" key="3">
    <source>
        <dbReference type="Proteomes" id="UP001324993"/>
    </source>
</evidence>
<evidence type="ECO:0000313" key="2">
    <source>
        <dbReference type="EMBL" id="WPJ97812.1"/>
    </source>
</evidence>
<dbReference type="RefSeq" id="WP_319834633.1">
    <property type="nucleotide sequence ID" value="NZ_CP138858.1"/>
</dbReference>
<dbReference type="PANTHER" id="PTHR45661:SF3">
    <property type="entry name" value="IG-LIKE DOMAIN-CONTAINING PROTEIN"/>
    <property type="match status" value="1"/>
</dbReference>
<dbReference type="Proteomes" id="UP001324993">
    <property type="component" value="Chromosome"/>
</dbReference>
<dbReference type="InterPro" id="IPR026906">
    <property type="entry name" value="LRR_5"/>
</dbReference>
<sequence>MKRLIHSIFCLLALSGITSWGNAETYLVAGTNVTLTYSVSGDSAEVTITDCNEDAMGALIIPAMINSQPVTRISDDAFRGCSSLTAVTISNGVTEIGNSAFYQCRDLQSIIIPDSVTSIGMFSFGWCEDLSVVTISSRVVSIGYNAFALCHSLLSIDVDPMNQSYTSIDGVLFNKSKSTLINYPSGRTGPYEIPHGVVTIERSAFLQSYHLTEISMPSSLETIHALAFNDCSSLTHVTIPSNVSVIGIAAFEGCSRLKSISILGNLDSIGNLAFDRCWRLTNISFEAGAPSHVDSDIFYRDTPSNLTIYFYEGAVGFSEPTWQGFTAVMLSGPAEDLDGDGWGHKLESRLGTDVRNSNDHLQNWISKGIEGLKLHYGPHSDNVNFAVEYTTDLTDPDSWLAVDELDFAGDQGEQVATLPDHDGSHVFYRISASAAQ</sequence>
<dbReference type="InterPro" id="IPR053139">
    <property type="entry name" value="Surface_bspA-like"/>
</dbReference>
<dbReference type="Gene3D" id="3.80.10.10">
    <property type="entry name" value="Ribonuclease Inhibitor"/>
    <property type="match status" value="1"/>
</dbReference>
<keyword evidence="3" id="KW-1185">Reference proteome</keyword>
<proteinExistence type="predicted"/>
<reference evidence="2 3" key="1">
    <citation type="submission" date="2023-11" db="EMBL/GenBank/DDBJ databases">
        <title>Coraliomargarita sp. nov., isolated from marine algae.</title>
        <authorList>
            <person name="Lee J.K."/>
            <person name="Baek J.H."/>
            <person name="Kim J.M."/>
            <person name="Choi D.G."/>
            <person name="Jeon C.O."/>
        </authorList>
    </citation>
    <scope>NUCLEOTIDE SEQUENCE [LARGE SCALE GENOMIC DNA]</scope>
    <source>
        <strain evidence="2 3">J2-16</strain>
    </source>
</reference>
<name>A0ABZ0RQM8_9BACT</name>
<protein>
    <submittedName>
        <fullName evidence="2">Leucine-rich repeat protein</fullName>
    </submittedName>
</protein>
<dbReference type="SUPFAM" id="SSF52058">
    <property type="entry name" value="L domain-like"/>
    <property type="match status" value="1"/>
</dbReference>
<dbReference type="PANTHER" id="PTHR45661">
    <property type="entry name" value="SURFACE ANTIGEN"/>
    <property type="match status" value="1"/>
</dbReference>
<evidence type="ECO:0000256" key="1">
    <source>
        <dbReference type="SAM" id="SignalP"/>
    </source>
</evidence>
<dbReference type="Pfam" id="PF13306">
    <property type="entry name" value="LRR_5"/>
    <property type="match status" value="2"/>
</dbReference>
<keyword evidence="1" id="KW-0732">Signal</keyword>
<accession>A0ABZ0RQM8</accession>
<organism evidence="2 3">
    <name type="scientific">Coraliomargarita algicola</name>
    <dbReference type="NCBI Taxonomy" id="3092156"/>
    <lineage>
        <taxon>Bacteria</taxon>
        <taxon>Pseudomonadati</taxon>
        <taxon>Verrucomicrobiota</taxon>
        <taxon>Opitutia</taxon>
        <taxon>Puniceicoccales</taxon>
        <taxon>Coraliomargaritaceae</taxon>
        <taxon>Coraliomargarita</taxon>
    </lineage>
</organism>
<gene>
    <name evidence="2" type="ORF">SH580_08815</name>
</gene>
<dbReference type="InterPro" id="IPR032675">
    <property type="entry name" value="LRR_dom_sf"/>
</dbReference>
<dbReference type="EMBL" id="CP138858">
    <property type="protein sequence ID" value="WPJ97812.1"/>
    <property type="molecule type" value="Genomic_DNA"/>
</dbReference>
<feature type="chain" id="PRO_5046999448" evidence="1">
    <location>
        <begin position="24"/>
        <end position="436"/>
    </location>
</feature>